<keyword evidence="1" id="KW-0145">Chemotaxis</keyword>
<dbReference type="Gene3D" id="3.40.1550.10">
    <property type="entry name" value="CheC-like"/>
    <property type="match status" value="1"/>
</dbReference>
<protein>
    <recommendedName>
        <fullName evidence="2">Chemotaxis phosphatase CheX-like domain-containing protein</fullName>
    </recommendedName>
</protein>
<evidence type="ECO:0000256" key="1">
    <source>
        <dbReference type="ARBA" id="ARBA00022500"/>
    </source>
</evidence>
<dbReference type="EMBL" id="AP025592">
    <property type="protein sequence ID" value="BDG07987.1"/>
    <property type="molecule type" value="Genomic_DNA"/>
</dbReference>
<evidence type="ECO:0000259" key="2">
    <source>
        <dbReference type="Pfam" id="PF13690"/>
    </source>
</evidence>
<dbReference type="InterPro" id="IPR028051">
    <property type="entry name" value="CheX-like_dom"/>
</dbReference>
<feature type="domain" description="Chemotaxis phosphatase CheX-like" evidence="2">
    <location>
        <begin position="33"/>
        <end position="111"/>
    </location>
</feature>
<organism evidence="3 4">
    <name type="scientific">Anaeromyxobacter paludicola</name>
    <dbReference type="NCBI Taxonomy" id="2918171"/>
    <lineage>
        <taxon>Bacteria</taxon>
        <taxon>Pseudomonadati</taxon>
        <taxon>Myxococcota</taxon>
        <taxon>Myxococcia</taxon>
        <taxon>Myxococcales</taxon>
        <taxon>Cystobacterineae</taxon>
        <taxon>Anaeromyxobacteraceae</taxon>
        <taxon>Anaeromyxobacter</taxon>
    </lineage>
</organism>
<gene>
    <name evidence="3" type="ORF">AMPC_11000</name>
</gene>
<dbReference type="InterPro" id="IPR028976">
    <property type="entry name" value="CheC-like_sf"/>
</dbReference>
<evidence type="ECO:0000313" key="3">
    <source>
        <dbReference type="EMBL" id="BDG07987.1"/>
    </source>
</evidence>
<dbReference type="Proteomes" id="UP001162734">
    <property type="component" value="Chromosome"/>
</dbReference>
<proteinExistence type="predicted"/>
<evidence type="ECO:0000313" key="4">
    <source>
        <dbReference type="Proteomes" id="UP001162734"/>
    </source>
</evidence>
<accession>A0ABN6N7S6</accession>
<reference evidence="4" key="1">
    <citation type="journal article" date="2022" name="Int. J. Syst. Evol. Microbiol.">
        <title>Anaeromyxobacter oryzae sp. nov., Anaeromyxobacter diazotrophicus sp. nov. and Anaeromyxobacter paludicola sp. nov., isolated from paddy soils.</title>
        <authorList>
            <person name="Itoh H."/>
            <person name="Xu Z."/>
            <person name="Mise K."/>
            <person name="Masuda Y."/>
            <person name="Ushijima N."/>
            <person name="Hayakawa C."/>
            <person name="Shiratori Y."/>
            <person name="Senoo K."/>
        </authorList>
    </citation>
    <scope>NUCLEOTIDE SEQUENCE [LARGE SCALE GENOMIC DNA]</scope>
    <source>
        <strain evidence="4">Red630</strain>
    </source>
</reference>
<sequence length="142" mass="14529">MAAVVSGVTQTMLGLSFVPDGGSSELSNLVWRTAVLPIPGSRPITVGLSSDTHGCTTLSAAMFGCAPETVDQSMMNDSLCELVNMTAGLLKSLMALDQALGLPKIVDGGDGVPAVPPTDGQHAVVLRAQQVGLVLWIIEGIA</sequence>
<dbReference type="Pfam" id="PF13690">
    <property type="entry name" value="CheX"/>
    <property type="match status" value="1"/>
</dbReference>
<name>A0ABN6N7S6_9BACT</name>
<keyword evidence="4" id="KW-1185">Reference proteome</keyword>